<protein>
    <submittedName>
        <fullName evidence="3">Alpha-L-glutamate ligase</fullName>
    </submittedName>
</protein>
<dbReference type="GO" id="GO:0016874">
    <property type="term" value="F:ligase activity"/>
    <property type="evidence" value="ECO:0007669"/>
    <property type="project" value="UniProtKB-KW"/>
</dbReference>
<keyword evidence="1" id="KW-0067">ATP-binding</keyword>
<dbReference type="Proteomes" id="UP001432222">
    <property type="component" value="Chromosome"/>
</dbReference>
<dbReference type="Pfam" id="PF02955">
    <property type="entry name" value="GSH-S_ATP"/>
    <property type="match status" value="1"/>
</dbReference>
<dbReference type="EMBL" id="CP108110">
    <property type="protein sequence ID" value="WUQ82013.1"/>
    <property type="molecule type" value="Genomic_DNA"/>
</dbReference>
<gene>
    <name evidence="3" type="ORF">OHA16_02875</name>
</gene>
<evidence type="ECO:0000313" key="3">
    <source>
        <dbReference type="EMBL" id="WUQ82013.1"/>
    </source>
</evidence>
<sequence length="316" mass="33271">MGRSGLVLMTDHGSTEGSRETLATAVRRLTGQAPFLLDARHFMSGGAAGPAGGGRVRGTRDGVALEVPAEGLALTARTVLLYEIPPHRRHELADCQRLLREHGIRSLGTATDGWRAATDKRLTVECFTRDGVRQMPTVTLSRPTRAEAAEVFERLGGDVWARPALGMSGQDVFHVTTRAQLAEAADRYAEAGTAWLLAADARNFTADGRRHQYRVTVLAGRALRAVEHVQDDPDQPCNLARGAVSTPLPVDALPAGLAELAVTATRSVGLPFAAVDLAGESGGAVFEVNVHPAFGSPGALEAVAVPYVAAHLGPTA</sequence>
<evidence type="ECO:0000256" key="1">
    <source>
        <dbReference type="PROSITE-ProRule" id="PRU00409"/>
    </source>
</evidence>
<dbReference type="SUPFAM" id="SSF56059">
    <property type="entry name" value="Glutathione synthetase ATP-binding domain-like"/>
    <property type="match status" value="1"/>
</dbReference>
<dbReference type="Gene3D" id="3.30.1490.20">
    <property type="entry name" value="ATP-grasp fold, A domain"/>
    <property type="match status" value="1"/>
</dbReference>
<dbReference type="InterPro" id="IPR013815">
    <property type="entry name" value="ATP_grasp_subdomain_1"/>
</dbReference>
<proteinExistence type="predicted"/>
<keyword evidence="4" id="KW-1185">Reference proteome</keyword>
<dbReference type="PROSITE" id="PS50975">
    <property type="entry name" value="ATP_GRASP"/>
    <property type="match status" value="1"/>
</dbReference>
<dbReference type="InterPro" id="IPR011761">
    <property type="entry name" value="ATP-grasp"/>
</dbReference>
<dbReference type="Gene3D" id="3.30.470.20">
    <property type="entry name" value="ATP-grasp fold, B domain"/>
    <property type="match status" value="1"/>
</dbReference>
<feature type="domain" description="ATP-grasp" evidence="2">
    <location>
        <begin position="124"/>
        <end position="316"/>
    </location>
</feature>
<keyword evidence="1" id="KW-0547">Nucleotide-binding</keyword>
<keyword evidence="3" id="KW-0436">Ligase</keyword>
<reference evidence="3" key="1">
    <citation type="submission" date="2022-10" db="EMBL/GenBank/DDBJ databases">
        <title>The complete genomes of actinobacterial strains from the NBC collection.</title>
        <authorList>
            <person name="Joergensen T.S."/>
            <person name="Alvarez Arevalo M."/>
            <person name="Sterndorff E.B."/>
            <person name="Faurdal D."/>
            <person name="Vuksanovic O."/>
            <person name="Mourched A.-S."/>
            <person name="Charusanti P."/>
            <person name="Shaw S."/>
            <person name="Blin K."/>
            <person name="Weber T."/>
        </authorList>
    </citation>
    <scope>NUCLEOTIDE SEQUENCE</scope>
    <source>
        <strain evidence="3">NBC_00222</strain>
    </source>
</reference>
<accession>A0ABZ1TTI3</accession>
<evidence type="ECO:0000259" key="2">
    <source>
        <dbReference type="PROSITE" id="PS50975"/>
    </source>
</evidence>
<name>A0ABZ1TTI3_9ACTN</name>
<dbReference type="RefSeq" id="WP_328953085.1">
    <property type="nucleotide sequence ID" value="NZ_CP108110.1"/>
</dbReference>
<dbReference type="PANTHER" id="PTHR21621:SF0">
    <property type="entry name" value="BETA-CITRYLGLUTAMATE SYNTHASE B-RELATED"/>
    <property type="match status" value="1"/>
</dbReference>
<dbReference type="InterPro" id="IPR004218">
    <property type="entry name" value="GSHS_ATP-bd"/>
</dbReference>
<evidence type="ECO:0000313" key="4">
    <source>
        <dbReference type="Proteomes" id="UP001432222"/>
    </source>
</evidence>
<dbReference type="PANTHER" id="PTHR21621">
    <property type="entry name" value="RIBOSOMAL PROTEIN S6 MODIFICATION PROTEIN"/>
    <property type="match status" value="1"/>
</dbReference>
<organism evidence="3 4">
    <name type="scientific">Kitasatospora purpeofusca</name>
    <dbReference type="NCBI Taxonomy" id="67352"/>
    <lineage>
        <taxon>Bacteria</taxon>
        <taxon>Bacillati</taxon>
        <taxon>Actinomycetota</taxon>
        <taxon>Actinomycetes</taxon>
        <taxon>Kitasatosporales</taxon>
        <taxon>Streptomycetaceae</taxon>
        <taxon>Kitasatospora</taxon>
    </lineage>
</organism>